<name>A0A0F9FBZ5_9ZZZZ</name>
<comment type="caution">
    <text evidence="1">The sequence shown here is derived from an EMBL/GenBank/DDBJ whole genome shotgun (WGS) entry which is preliminary data.</text>
</comment>
<sequence length="595" mass="66962">NFNLDYFLITSELPALEETLNAEYSSSNNPFSVSYFYGDSHRLELYKAFRTHTIGYIEQKIKLESNGEFDTIRPLVINGASQYMFVDSQDDSIRKTQPLSSLYSPIYVSQWRYDELVRQGKYKDAVMKIFTDCAYGSINDGFNAYQLHPSEAELYQAKIPLSPTEFNYPIISVSIDLLGVSGELIKTVEVDVSDYTVIDGNLYFTRTLEEIVFSSKAEWEGLAIKTITRINHFGRRYYVIIKSDFDYSINVVFATVVPYSESYSSLDPYTSLDPLAGITITPFAGISNYAGWDQGYNPIPTFGVGTIPYPSMSYGITGQYLQYQDIIDTNSNDQARMILAQATSYALAEYFNIVQMGWTDATNKAERDYTAIVTLWSTLISSLVLLPITVARLKMKPKIDTYKRAVVRAVSRIPIAMALEVFEEIYIDPYIEAYIYRKVLDMGGSEETAQMLSLVATSFREVAIGGAYSAVRGGIGSAYNAYRSTHSNSDVGTQLAVEQRIAKITTRRAWHSMFSFENLINIIAAMPSFFTGNAPVGVLFLGLGFANDIIIARQENYYYKGILPTKSENIEAIKAATKAAQYMREEDITPEMRNL</sequence>
<gene>
    <name evidence="1" type="ORF">LCGC14_2261390</name>
</gene>
<protein>
    <submittedName>
        <fullName evidence="1">Uncharacterized protein</fullName>
    </submittedName>
</protein>
<evidence type="ECO:0000313" key="1">
    <source>
        <dbReference type="EMBL" id="KKL54840.1"/>
    </source>
</evidence>
<accession>A0A0F9FBZ5</accession>
<organism evidence="1">
    <name type="scientific">marine sediment metagenome</name>
    <dbReference type="NCBI Taxonomy" id="412755"/>
    <lineage>
        <taxon>unclassified sequences</taxon>
        <taxon>metagenomes</taxon>
        <taxon>ecological metagenomes</taxon>
    </lineage>
</organism>
<reference evidence="1" key="1">
    <citation type="journal article" date="2015" name="Nature">
        <title>Complex archaea that bridge the gap between prokaryotes and eukaryotes.</title>
        <authorList>
            <person name="Spang A."/>
            <person name="Saw J.H."/>
            <person name="Jorgensen S.L."/>
            <person name="Zaremba-Niedzwiedzka K."/>
            <person name="Martijn J."/>
            <person name="Lind A.E."/>
            <person name="van Eijk R."/>
            <person name="Schleper C."/>
            <person name="Guy L."/>
            <person name="Ettema T.J."/>
        </authorList>
    </citation>
    <scope>NUCLEOTIDE SEQUENCE</scope>
</reference>
<dbReference type="EMBL" id="LAZR01031058">
    <property type="protein sequence ID" value="KKL54840.1"/>
    <property type="molecule type" value="Genomic_DNA"/>
</dbReference>
<feature type="non-terminal residue" evidence="1">
    <location>
        <position position="595"/>
    </location>
</feature>
<dbReference type="AlphaFoldDB" id="A0A0F9FBZ5"/>
<feature type="non-terminal residue" evidence="1">
    <location>
        <position position="1"/>
    </location>
</feature>
<proteinExistence type="predicted"/>